<protein>
    <submittedName>
        <fullName evidence="2">Uncharacterized protein</fullName>
    </submittedName>
</protein>
<feature type="region of interest" description="Disordered" evidence="1">
    <location>
        <begin position="1"/>
        <end position="61"/>
    </location>
</feature>
<evidence type="ECO:0000313" key="2">
    <source>
        <dbReference type="EMBL" id="GLK71226.1"/>
    </source>
</evidence>
<reference evidence="2" key="2">
    <citation type="submission" date="2023-01" db="EMBL/GenBank/DDBJ databases">
        <authorList>
            <person name="Sun Q."/>
            <person name="Evtushenko L."/>
        </authorList>
    </citation>
    <scope>NUCLEOTIDE SEQUENCE</scope>
    <source>
        <strain evidence="2">VKM B-2484</strain>
    </source>
</reference>
<keyword evidence="3" id="KW-1185">Reference proteome</keyword>
<dbReference type="EMBL" id="BSFJ01000005">
    <property type="protein sequence ID" value="GLK71226.1"/>
    <property type="molecule type" value="Genomic_DNA"/>
</dbReference>
<reference evidence="2" key="1">
    <citation type="journal article" date="2014" name="Int. J. Syst. Evol. Microbiol.">
        <title>Complete genome sequence of Corynebacterium casei LMG S-19264T (=DSM 44701T), isolated from a smear-ripened cheese.</title>
        <authorList>
            <consortium name="US DOE Joint Genome Institute (JGI-PGF)"/>
            <person name="Walter F."/>
            <person name="Albersmeier A."/>
            <person name="Kalinowski J."/>
            <person name="Ruckert C."/>
        </authorList>
    </citation>
    <scope>NUCLEOTIDE SEQUENCE</scope>
    <source>
        <strain evidence="2">VKM B-2484</strain>
    </source>
</reference>
<feature type="compositionally biased region" description="Basic residues" evidence="1">
    <location>
        <begin position="9"/>
        <end position="18"/>
    </location>
</feature>
<dbReference type="Proteomes" id="UP001143370">
    <property type="component" value="Unassembled WGS sequence"/>
</dbReference>
<name>A0A9W6J7F1_9HYPH</name>
<evidence type="ECO:0000256" key="1">
    <source>
        <dbReference type="SAM" id="MobiDB-lite"/>
    </source>
</evidence>
<proteinExistence type="predicted"/>
<comment type="caution">
    <text evidence="2">The sequence shown here is derived from an EMBL/GenBank/DDBJ whole genome shotgun (WGS) entry which is preliminary data.</text>
</comment>
<dbReference type="AlphaFoldDB" id="A0A9W6J7F1"/>
<sequence length="105" mass="11737">MRIGSLRPIGRRSAHSAKKSLQSGAHISSGGTTWIAPSATPSHDIKRLRRPPAVGAEGAEGRRFPWPELRRIRRDVARWARLQRRDAVGVTAWHGARKEPLRATY</sequence>
<accession>A0A9W6J7F1</accession>
<feature type="compositionally biased region" description="Polar residues" evidence="1">
    <location>
        <begin position="19"/>
        <end position="32"/>
    </location>
</feature>
<evidence type="ECO:0000313" key="3">
    <source>
        <dbReference type="Proteomes" id="UP001143370"/>
    </source>
</evidence>
<organism evidence="2 3">
    <name type="scientific">Ancylobacter dichloromethanicus</name>
    <dbReference type="NCBI Taxonomy" id="518825"/>
    <lineage>
        <taxon>Bacteria</taxon>
        <taxon>Pseudomonadati</taxon>
        <taxon>Pseudomonadota</taxon>
        <taxon>Alphaproteobacteria</taxon>
        <taxon>Hyphomicrobiales</taxon>
        <taxon>Xanthobacteraceae</taxon>
        <taxon>Ancylobacter</taxon>
    </lineage>
</organism>
<gene>
    <name evidence="2" type="ORF">GCM10017643_13410</name>
</gene>